<dbReference type="VEuPathDB" id="FungiDB:FOZG_16324"/>
<dbReference type="InterPro" id="IPR011009">
    <property type="entry name" value="Kinase-like_dom_sf"/>
</dbReference>
<sequence>MEHSDGIPSSPTSDILTEGVMQPEDTEGVMQPEDTEGVMQPEDTRFRFGTRTITARGGPADHCHHNVLCLRLQQTFLDRVVQSLFGVLSGAIGPWLQSKFPEWFLPERIVLKSQKPNWEEEFDKELEAYHKLQPLQGTVIPRFYGMIQFNDIRTLILSDIGGNCLATPEGAVLDKQDLRPLLEQAFTSLADLGVYHDDIKLDNFHLVTDNGKDKIMVLDLESVGFELSGEDLSRVAKGTPNWLINQYDNHLECMEYDGMILPKRPLRT</sequence>
<dbReference type="Proteomes" id="UP000285084">
    <property type="component" value="Unassembled WGS sequence"/>
</dbReference>
<reference evidence="1 2" key="1">
    <citation type="journal article" date="2018" name="Sci. Rep.">
        <title>Characterisation of pathogen-specific regions and novel effector candidates in Fusarium oxysporum f. sp. cepae.</title>
        <authorList>
            <person name="Armitage A.D."/>
            <person name="Taylor A."/>
            <person name="Sobczyk M.K."/>
            <person name="Baxter L."/>
            <person name="Greenfield B.P."/>
            <person name="Bates H.J."/>
            <person name="Wilson F."/>
            <person name="Jackson A.C."/>
            <person name="Ott S."/>
            <person name="Harrison R.J."/>
            <person name="Clarkson J.P."/>
        </authorList>
    </citation>
    <scope>NUCLEOTIDE SEQUENCE [LARGE SCALE GENOMIC DNA]</scope>
    <source>
        <strain evidence="1 2">Fo_A13</strain>
    </source>
</reference>
<dbReference type="InterPro" id="IPR052396">
    <property type="entry name" value="Meiotic_Drive_Suppr_Kinase"/>
</dbReference>
<evidence type="ECO:0000313" key="1">
    <source>
        <dbReference type="EMBL" id="RKK65006.1"/>
    </source>
</evidence>
<dbReference type="EMBL" id="MRCX01000471">
    <property type="protein sequence ID" value="RKK65006.1"/>
    <property type="molecule type" value="Genomic_DNA"/>
</dbReference>
<dbReference type="PANTHER" id="PTHR37171">
    <property type="entry name" value="SERINE/THREONINE-PROTEIN KINASE YRZF-RELATED"/>
    <property type="match status" value="1"/>
</dbReference>
<dbReference type="VEuPathDB" id="FungiDB:FOIG_11328"/>
<dbReference type="SUPFAM" id="SSF56112">
    <property type="entry name" value="Protein kinase-like (PK-like)"/>
    <property type="match status" value="1"/>
</dbReference>
<evidence type="ECO:0000313" key="2">
    <source>
        <dbReference type="Proteomes" id="UP000285084"/>
    </source>
</evidence>
<dbReference type="VEuPathDB" id="FungiDB:FOMG_19425"/>
<protein>
    <recommendedName>
        <fullName evidence="3">Protein kinase domain-containing protein</fullName>
    </recommendedName>
</protein>
<evidence type="ECO:0008006" key="3">
    <source>
        <dbReference type="Google" id="ProtNLM"/>
    </source>
</evidence>
<organism evidence="1 2">
    <name type="scientific">Fusarium oxysporum</name>
    <name type="common">Fusarium vascular wilt</name>
    <dbReference type="NCBI Taxonomy" id="5507"/>
    <lineage>
        <taxon>Eukaryota</taxon>
        <taxon>Fungi</taxon>
        <taxon>Dikarya</taxon>
        <taxon>Ascomycota</taxon>
        <taxon>Pezizomycotina</taxon>
        <taxon>Sordariomycetes</taxon>
        <taxon>Hypocreomycetidae</taxon>
        <taxon>Hypocreales</taxon>
        <taxon>Nectriaceae</taxon>
        <taxon>Fusarium</taxon>
        <taxon>Fusarium oxysporum species complex</taxon>
    </lineage>
</organism>
<dbReference type="VEuPathDB" id="FungiDB:FOXG_20903"/>
<comment type="caution">
    <text evidence="1">The sequence shown here is derived from an EMBL/GenBank/DDBJ whole genome shotgun (WGS) entry which is preliminary data.</text>
</comment>
<name>A0A420MAY7_FUSOX</name>
<dbReference type="PANTHER" id="PTHR37171:SF1">
    <property type="entry name" value="SERINE_THREONINE-PROTEIN KINASE YRZF-RELATED"/>
    <property type="match status" value="1"/>
</dbReference>
<dbReference type="VEuPathDB" id="FungiDB:HZS61_016106"/>
<dbReference type="AlphaFoldDB" id="A0A420MAY7"/>
<proteinExistence type="predicted"/>
<accession>A0A420MAY7</accession>
<gene>
    <name evidence="1" type="ORF">BFJ69_g16513</name>
</gene>